<dbReference type="GO" id="GO:0016887">
    <property type="term" value="F:ATP hydrolysis activity"/>
    <property type="evidence" value="ECO:0007669"/>
    <property type="project" value="InterPro"/>
</dbReference>
<dbReference type="PROSITE" id="PS00211">
    <property type="entry name" value="ABC_TRANSPORTER_1"/>
    <property type="match status" value="1"/>
</dbReference>
<dbReference type="SMART" id="SM00382">
    <property type="entry name" value="AAA"/>
    <property type="match status" value="1"/>
</dbReference>
<dbReference type="InterPro" id="IPR017871">
    <property type="entry name" value="ABC_transporter-like_CS"/>
</dbReference>
<keyword evidence="5" id="KW-1278">Translocase</keyword>
<evidence type="ECO:0000256" key="3">
    <source>
        <dbReference type="ARBA" id="ARBA00022741"/>
    </source>
</evidence>
<keyword evidence="9" id="KW-1185">Reference proteome</keyword>
<dbReference type="InterPro" id="IPR003593">
    <property type="entry name" value="AAA+_ATPase"/>
</dbReference>
<dbReference type="InterPro" id="IPR003439">
    <property type="entry name" value="ABC_transporter-like_ATP-bd"/>
</dbReference>
<dbReference type="RefSeq" id="WP_188829019.1">
    <property type="nucleotide sequence ID" value="NZ_BMMW01000002.1"/>
</dbReference>
<evidence type="ECO:0000313" key="9">
    <source>
        <dbReference type="Proteomes" id="UP000612956"/>
    </source>
</evidence>
<dbReference type="GO" id="GO:0005524">
    <property type="term" value="F:ATP binding"/>
    <property type="evidence" value="ECO:0007669"/>
    <property type="project" value="UniProtKB-KW"/>
</dbReference>
<dbReference type="InterPro" id="IPR050166">
    <property type="entry name" value="ABC_transporter_ATP-bind"/>
</dbReference>
<keyword evidence="6" id="KW-0472">Membrane</keyword>
<evidence type="ECO:0000256" key="6">
    <source>
        <dbReference type="ARBA" id="ARBA00023136"/>
    </source>
</evidence>
<keyword evidence="4 8" id="KW-0067">ATP-binding</keyword>
<feature type="domain" description="ABC transporter" evidence="7">
    <location>
        <begin position="18"/>
        <end position="236"/>
    </location>
</feature>
<evidence type="ECO:0000256" key="4">
    <source>
        <dbReference type="ARBA" id="ARBA00022840"/>
    </source>
</evidence>
<dbReference type="Pfam" id="PF00005">
    <property type="entry name" value="ABC_tran"/>
    <property type="match status" value="1"/>
</dbReference>
<name>A0A917QHR8_9NOCA</name>
<keyword evidence="2" id="KW-1003">Cell membrane</keyword>
<accession>A0A917QHR8</accession>
<evidence type="ECO:0000256" key="2">
    <source>
        <dbReference type="ARBA" id="ARBA00022475"/>
    </source>
</evidence>
<keyword evidence="1" id="KW-0813">Transport</keyword>
<dbReference type="SUPFAM" id="SSF52540">
    <property type="entry name" value="P-loop containing nucleoside triphosphate hydrolases"/>
    <property type="match status" value="1"/>
</dbReference>
<dbReference type="EMBL" id="BMMW01000002">
    <property type="protein sequence ID" value="GGK51857.1"/>
    <property type="molecule type" value="Genomic_DNA"/>
</dbReference>
<proteinExistence type="predicted"/>
<evidence type="ECO:0000259" key="7">
    <source>
        <dbReference type="PROSITE" id="PS50893"/>
    </source>
</evidence>
<dbReference type="Proteomes" id="UP000612956">
    <property type="component" value="Unassembled WGS sequence"/>
</dbReference>
<evidence type="ECO:0000313" key="8">
    <source>
        <dbReference type="EMBL" id="GGK51857.1"/>
    </source>
</evidence>
<dbReference type="Gene3D" id="3.40.50.300">
    <property type="entry name" value="P-loop containing nucleotide triphosphate hydrolases"/>
    <property type="match status" value="1"/>
</dbReference>
<dbReference type="PROSITE" id="PS50893">
    <property type="entry name" value="ABC_TRANSPORTER_2"/>
    <property type="match status" value="1"/>
</dbReference>
<sequence length="246" mass="26537">MTAAAVTPITSKSRKPVTRIMGLRKDFGERTVLDGIDLEIGAGEIVALVGRSGSGKSTLLRILRGLDSPTRGEVSVDGKPTIMFQEPRLIPWQPVVRNVALGRPKPRRRRADLAVARDVLAEVGLKDRADAWPLTLSGGEAQRAALARALVAEPTLLLLDEPFGALDALTRLTMHNLLLNLHAKRAFGVLLVTHDVAEAVTLADRVLVLDEGRIAADVAIDLPRPRVQANLANYTTELLTLLGVTH</sequence>
<gene>
    <name evidence="8" type="primary">ssuB</name>
    <name evidence="8" type="ORF">GCM10011591_24450</name>
</gene>
<dbReference type="PANTHER" id="PTHR42788">
    <property type="entry name" value="TAURINE IMPORT ATP-BINDING PROTEIN-RELATED"/>
    <property type="match status" value="1"/>
</dbReference>
<reference evidence="8" key="2">
    <citation type="submission" date="2020-09" db="EMBL/GenBank/DDBJ databases">
        <authorList>
            <person name="Sun Q."/>
            <person name="Zhou Y."/>
        </authorList>
    </citation>
    <scope>NUCLEOTIDE SEQUENCE</scope>
    <source>
        <strain evidence="8">CGMCC 4.7278</strain>
    </source>
</reference>
<organism evidence="8 9">
    <name type="scientific">Nocardia camponoti</name>
    <dbReference type="NCBI Taxonomy" id="1616106"/>
    <lineage>
        <taxon>Bacteria</taxon>
        <taxon>Bacillati</taxon>
        <taxon>Actinomycetota</taxon>
        <taxon>Actinomycetes</taxon>
        <taxon>Mycobacteriales</taxon>
        <taxon>Nocardiaceae</taxon>
        <taxon>Nocardia</taxon>
    </lineage>
</organism>
<evidence type="ECO:0000256" key="5">
    <source>
        <dbReference type="ARBA" id="ARBA00022967"/>
    </source>
</evidence>
<protein>
    <submittedName>
        <fullName evidence="8">Aliphatic sulfonates import ATP-binding protein SsuB</fullName>
    </submittedName>
</protein>
<dbReference type="InterPro" id="IPR027417">
    <property type="entry name" value="P-loop_NTPase"/>
</dbReference>
<comment type="caution">
    <text evidence="8">The sequence shown here is derived from an EMBL/GenBank/DDBJ whole genome shotgun (WGS) entry which is preliminary data.</text>
</comment>
<keyword evidence="3" id="KW-0547">Nucleotide-binding</keyword>
<dbReference type="PANTHER" id="PTHR42788:SF17">
    <property type="entry name" value="ALIPHATIC SULFONATES IMPORT ATP-BINDING PROTEIN SSUB"/>
    <property type="match status" value="1"/>
</dbReference>
<evidence type="ECO:0000256" key="1">
    <source>
        <dbReference type="ARBA" id="ARBA00022448"/>
    </source>
</evidence>
<reference evidence="8" key="1">
    <citation type="journal article" date="2014" name="Int. J. Syst. Evol. Microbiol.">
        <title>Complete genome sequence of Corynebacterium casei LMG S-19264T (=DSM 44701T), isolated from a smear-ripened cheese.</title>
        <authorList>
            <consortium name="US DOE Joint Genome Institute (JGI-PGF)"/>
            <person name="Walter F."/>
            <person name="Albersmeier A."/>
            <person name="Kalinowski J."/>
            <person name="Ruckert C."/>
        </authorList>
    </citation>
    <scope>NUCLEOTIDE SEQUENCE</scope>
    <source>
        <strain evidence="8">CGMCC 4.7278</strain>
    </source>
</reference>
<dbReference type="AlphaFoldDB" id="A0A917QHR8"/>